<evidence type="ECO:0000256" key="2">
    <source>
        <dbReference type="ARBA" id="ARBA00023315"/>
    </source>
</evidence>
<evidence type="ECO:0000259" key="3">
    <source>
        <dbReference type="PROSITE" id="PS51186"/>
    </source>
</evidence>
<evidence type="ECO:0000313" key="5">
    <source>
        <dbReference type="Proteomes" id="UP000295438"/>
    </source>
</evidence>
<keyword evidence="2" id="KW-0012">Acyltransferase</keyword>
<dbReference type="SUPFAM" id="SSF55729">
    <property type="entry name" value="Acyl-CoA N-acyltransferases (Nat)"/>
    <property type="match status" value="1"/>
</dbReference>
<dbReference type="PROSITE" id="PS51186">
    <property type="entry name" value="GNAT"/>
    <property type="match status" value="1"/>
</dbReference>
<protein>
    <submittedName>
        <fullName evidence="4">N-acetyltransferase</fullName>
    </submittedName>
</protein>
<dbReference type="GO" id="GO:0016747">
    <property type="term" value="F:acyltransferase activity, transferring groups other than amino-acyl groups"/>
    <property type="evidence" value="ECO:0007669"/>
    <property type="project" value="InterPro"/>
</dbReference>
<comment type="caution">
    <text evidence="4">The sequence shown here is derived from an EMBL/GenBank/DDBJ whole genome shotgun (WGS) entry which is preliminary data.</text>
</comment>
<reference evidence="4 5" key="1">
    <citation type="submission" date="2019-03" db="EMBL/GenBank/DDBJ databases">
        <title>Algoriphagus aquimaris sp. nov., isolated form marine sediment in Pohang, Korea.</title>
        <authorList>
            <person name="Kim J."/>
            <person name="Yoon S.-H."/>
            <person name="Lee S.-S."/>
        </authorList>
    </citation>
    <scope>NUCLEOTIDE SEQUENCE [LARGE SCALE GENOMIC DNA]</scope>
    <source>
        <strain evidence="4 5">F21</strain>
    </source>
</reference>
<evidence type="ECO:0000313" key="4">
    <source>
        <dbReference type="EMBL" id="TDK44377.1"/>
    </source>
</evidence>
<dbReference type="InterPro" id="IPR050680">
    <property type="entry name" value="YpeA/RimI_acetyltransf"/>
</dbReference>
<name>A0A4V3AQX2_9BACT</name>
<dbReference type="EMBL" id="SMUW01000034">
    <property type="protein sequence ID" value="TDK44377.1"/>
    <property type="molecule type" value="Genomic_DNA"/>
</dbReference>
<keyword evidence="5" id="KW-1185">Reference proteome</keyword>
<keyword evidence="1 4" id="KW-0808">Transferase</keyword>
<accession>A0A4V3AQX2</accession>
<dbReference type="AlphaFoldDB" id="A0A4V3AQX2"/>
<dbReference type="PANTHER" id="PTHR43420">
    <property type="entry name" value="ACETYLTRANSFERASE"/>
    <property type="match status" value="1"/>
</dbReference>
<proteinExistence type="predicted"/>
<dbReference type="CDD" id="cd04301">
    <property type="entry name" value="NAT_SF"/>
    <property type="match status" value="1"/>
</dbReference>
<organism evidence="4 5">
    <name type="scientific">Algoriphagus formosus</name>
    <dbReference type="NCBI Taxonomy" id="2007308"/>
    <lineage>
        <taxon>Bacteria</taxon>
        <taxon>Pseudomonadati</taxon>
        <taxon>Bacteroidota</taxon>
        <taxon>Cytophagia</taxon>
        <taxon>Cytophagales</taxon>
        <taxon>Cyclobacteriaceae</taxon>
        <taxon>Algoriphagus</taxon>
    </lineage>
</organism>
<dbReference type="Gene3D" id="3.40.630.30">
    <property type="match status" value="1"/>
</dbReference>
<sequence>MISRISIEPCAKEDIKSILDGLNEYNLNKVSALAPIWTPLDFVAKTKEGENIGGVLGGIGYWNGLEIRALWVHEQFRGQGYGSKILAYIEEVAREKGAEIAMLDTFDFQAEEFYLKNGYQPIGEIKDFPTGHRRIYFSKRL</sequence>
<dbReference type="InterPro" id="IPR016181">
    <property type="entry name" value="Acyl_CoA_acyltransferase"/>
</dbReference>
<gene>
    <name evidence="4" type="ORF">E1898_10885</name>
</gene>
<evidence type="ECO:0000256" key="1">
    <source>
        <dbReference type="ARBA" id="ARBA00022679"/>
    </source>
</evidence>
<dbReference type="InterPro" id="IPR000182">
    <property type="entry name" value="GNAT_dom"/>
</dbReference>
<dbReference type="Proteomes" id="UP000295438">
    <property type="component" value="Unassembled WGS sequence"/>
</dbReference>
<dbReference type="Pfam" id="PF00583">
    <property type="entry name" value="Acetyltransf_1"/>
    <property type="match status" value="1"/>
</dbReference>
<feature type="domain" description="N-acetyltransferase" evidence="3">
    <location>
        <begin position="5"/>
        <end position="141"/>
    </location>
</feature>